<dbReference type="GO" id="GO:0003735">
    <property type="term" value="F:structural constituent of ribosome"/>
    <property type="evidence" value="ECO:0007669"/>
    <property type="project" value="InterPro"/>
</dbReference>
<evidence type="ECO:0000256" key="4">
    <source>
        <dbReference type="SAM" id="MobiDB-lite"/>
    </source>
</evidence>
<feature type="region of interest" description="Disordered" evidence="4">
    <location>
        <begin position="43"/>
        <end position="77"/>
    </location>
</feature>
<reference evidence="5" key="1">
    <citation type="submission" date="2014-02" db="EMBL/GenBank/DDBJ databases">
        <title>The Genome Sequence of Trichophyton rubrum (morphotype fischeri) CBS 288.86.</title>
        <authorList>
            <consortium name="The Broad Institute Genomics Platform"/>
            <person name="Cuomo C.A."/>
            <person name="White T.C."/>
            <person name="Graser Y."/>
            <person name="Martinez-Rossi N."/>
            <person name="Heitman J."/>
            <person name="Young S.K."/>
            <person name="Zeng Q."/>
            <person name="Gargeya S."/>
            <person name="Abouelleil A."/>
            <person name="Alvarado L."/>
            <person name="Chapman S.B."/>
            <person name="Gainer-Dewar J."/>
            <person name="Goldberg J."/>
            <person name="Griggs A."/>
            <person name="Gujja S."/>
            <person name="Hansen M."/>
            <person name="Howarth C."/>
            <person name="Imamovic A."/>
            <person name="Larimer J."/>
            <person name="Martinez D."/>
            <person name="Murphy C."/>
            <person name="Pearson M.D."/>
            <person name="Persinoti G."/>
            <person name="Poon T."/>
            <person name="Priest M."/>
            <person name="Roberts A.D."/>
            <person name="Saif S."/>
            <person name="Shea T.D."/>
            <person name="Sykes S.N."/>
            <person name="Wortman J."/>
            <person name="Nusbaum C."/>
            <person name="Birren B."/>
        </authorList>
    </citation>
    <scope>NUCLEOTIDE SEQUENCE [LARGE SCALE GENOMIC DNA]</scope>
    <source>
        <strain evidence="5">CBS 288.86</strain>
    </source>
</reference>
<evidence type="ECO:0000313" key="5">
    <source>
        <dbReference type="EMBL" id="EZF51331.1"/>
    </source>
</evidence>
<dbReference type="EMBL" id="KK207870">
    <property type="protein sequence ID" value="EZF51331.1"/>
    <property type="molecule type" value="Genomic_DNA"/>
</dbReference>
<evidence type="ECO:0008006" key="6">
    <source>
        <dbReference type="Google" id="ProtNLM"/>
    </source>
</evidence>
<dbReference type="PANTHER" id="PTHR41237">
    <property type="entry name" value="37S RIBOSOMAL PROTEIN MRP21, MITOCHONDRIAL"/>
    <property type="match status" value="1"/>
</dbReference>
<dbReference type="GO" id="GO:0070124">
    <property type="term" value="P:mitochondrial translational initiation"/>
    <property type="evidence" value="ECO:0007669"/>
    <property type="project" value="TreeGrafter"/>
</dbReference>
<dbReference type="PANTHER" id="PTHR41237:SF1">
    <property type="entry name" value="SMALL RIBOSOMAL SUBUNIT PROTEIN BS21M"/>
    <property type="match status" value="1"/>
</dbReference>
<proteinExistence type="inferred from homology"/>
<keyword evidence="2" id="KW-0689">Ribosomal protein</keyword>
<sequence length="226" mass="25739">MDVRRMANGLVSKHTSRLVRQHFSRPAYTSQPLWQPVRTISTSQPLWDRPKDAPVDSQQQQRLQKTPSPSQNNFDVDSISNLLDDVYERVGSSNPPNSSNVTAGFRHLFQNADVGRVTRAVRDSVANNSNEGGRAVPKYPELKLGPKLGRTIAVDPSRGIDATTAFSMLEGVVSRNKIRSDQMAQRFHLRRGRKRKATKSRLWRDLFKRSFKVQVARCMELKRQGW</sequence>
<keyword evidence="3" id="KW-0687">Ribonucleoprotein</keyword>
<evidence type="ECO:0000256" key="3">
    <source>
        <dbReference type="ARBA" id="ARBA00023274"/>
    </source>
</evidence>
<dbReference type="Proteomes" id="UP000023758">
    <property type="component" value="Unassembled WGS sequence"/>
</dbReference>
<dbReference type="HOGENOM" id="CLU_095733_0_0_1"/>
<protein>
    <recommendedName>
        <fullName evidence="6">Ribosomal protein S21</fullName>
    </recommendedName>
</protein>
<dbReference type="Pfam" id="PF01165">
    <property type="entry name" value="Ribosomal_S21"/>
    <property type="match status" value="1"/>
</dbReference>
<dbReference type="InterPro" id="IPR052837">
    <property type="entry name" value="Mitoribosomal_bS21"/>
</dbReference>
<name>A0A022VZ41_TRIRU</name>
<comment type="similarity">
    <text evidence="1">Belongs to the bacterial ribosomal protein bS21 family.</text>
</comment>
<dbReference type="GO" id="GO:0005763">
    <property type="term" value="C:mitochondrial small ribosomal subunit"/>
    <property type="evidence" value="ECO:0007669"/>
    <property type="project" value="TreeGrafter"/>
</dbReference>
<evidence type="ECO:0000256" key="2">
    <source>
        <dbReference type="ARBA" id="ARBA00022980"/>
    </source>
</evidence>
<evidence type="ECO:0000256" key="1">
    <source>
        <dbReference type="ARBA" id="ARBA00006640"/>
    </source>
</evidence>
<gene>
    <name evidence="5" type="ORF">H103_05409</name>
</gene>
<organism evidence="5">
    <name type="scientific">Trichophyton rubrum CBS 288.86</name>
    <dbReference type="NCBI Taxonomy" id="1215330"/>
    <lineage>
        <taxon>Eukaryota</taxon>
        <taxon>Fungi</taxon>
        <taxon>Dikarya</taxon>
        <taxon>Ascomycota</taxon>
        <taxon>Pezizomycotina</taxon>
        <taxon>Eurotiomycetes</taxon>
        <taxon>Eurotiomycetidae</taxon>
        <taxon>Onygenales</taxon>
        <taxon>Arthrodermataceae</taxon>
        <taxon>Trichophyton</taxon>
    </lineage>
</organism>
<dbReference type="AlphaFoldDB" id="A0A022VZ41"/>
<feature type="compositionally biased region" description="Polar residues" evidence="4">
    <location>
        <begin position="56"/>
        <end position="77"/>
    </location>
</feature>
<accession>A0A022VZ41</accession>
<dbReference type="InterPro" id="IPR001911">
    <property type="entry name" value="Ribosomal_bS21"/>
</dbReference>
<dbReference type="OrthoDB" id="2501249at2759"/>